<reference evidence="1 2" key="1">
    <citation type="journal article" date="2023" name="Plants (Basel)">
        <title>Bridging the Gap: Combining Genomics and Transcriptomics Approaches to Understand Stylosanthes scabra, an Orphan Legume from the Brazilian Caatinga.</title>
        <authorList>
            <person name="Ferreira-Neto J.R.C."/>
            <person name="da Silva M.D."/>
            <person name="Binneck E."/>
            <person name="de Melo N.F."/>
            <person name="da Silva R.H."/>
            <person name="de Melo A.L.T.M."/>
            <person name="Pandolfi V."/>
            <person name="Bustamante F.O."/>
            <person name="Brasileiro-Vidal A.C."/>
            <person name="Benko-Iseppon A.M."/>
        </authorList>
    </citation>
    <scope>NUCLEOTIDE SEQUENCE [LARGE SCALE GENOMIC DNA]</scope>
    <source>
        <tissue evidence="1">Leaves</tissue>
    </source>
</reference>
<evidence type="ECO:0000313" key="2">
    <source>
        <dbReference type="Proteomes" id="UP001341840"/>
    </source>
</evidence>
<protein>
    <submittedName>
        <fullName evidence="1">Uncharacterized protein</fullName>
    </submittedName>
</protein>
<accession>A0ABU6TQJ7</accession>
<organism evidence="1 2">
    <name type="scientific">Stylosanthes scabra</name>
    <dbReference type="NCBI Taxonomy" id="79078"/>
    <lineage>
        <taxon>Eukaryota</taxon>
        <taxon>Viridiplantae</taxon>
        <taxon>Streptophyta</taxon>
        <taxon>Embryophyta</taxon>
        <taxon>Tracheophyta</taxon>
        <taxon>Spermatophyta</taxon>
        <taxon>Magnoliopsida</taxon>
        <taxon>eudicotyledons</taxon>
        <taxon>Gunneridae</taxon>
        <taxon>Pentapetalae</taxon>
        <taxon>rosids</taxon>
        <taxon>fabids</taxon>
        <taxon>Fabales</taxon>
        <taxon>Fabaceae</taxon>
        <taxon>Papilionoideae</taxon>
        <taxon>50 kb inversion clade</taxon>
        <taxon>dalbergioids sensu lato</taxon>
        <taxon>Dalbergieae</taxon>
        <taxon>Pterocarpus clade</taxon>
        <taxon>Stylosanthes</taxon>
    </lineage>
</organism>
<comment type="caution">
    <text evidence="1">The sequence shown here is derived from an EMBL/GenBank/DDBJ whole genome shotgun (WGS) entry which is preliminary data.</text>
</comment>
<sequence>PTETEVPSQEQSEVIEFMRKGFEDMRMMMFEGFTRLSERIDGLDIHMTSQDVDIRSLRDEFRGFKGGDVAFDPPEHQDGAPAQDWSVTNPLNVDSYLMGEIVGFDIKVDQTRRQGTTISSQEKNCSDTKNCNTPIWLTAPRMHSADTVVLWTLDTDA</sequence>
<evidence type="ECO:0000313" key="1">
    <source>
        <dbReference type="EMBL" id="MED6151071.1"/>
    </source>
</evidence>
<dbReference type="Proteomes" id="UP001341840">
    <property type="component" value="Unassembled WGS sequence"/>
</dbReference>
<proteinExistence type="predicted"/>
<keyword evidence="2" id="KW-1185">Reference proteome</keyword>
<name>A0ABU6TQJ7_9FABA</name>
<dbReference type="EMBL" id="JASCZI010091718">
    <property type="protein sequence ID" value="MED6151071.1"/>
    <property type="molecule type" value="Genomic_DNA"/>
</dbReference>
<feature type="non-terminal residue" evidence="1">
    <location>
        <position position="1"/>
    </location>
</feature>
<gene>
    <name evidence="1" type="ORF">PIB30_078760</name>
</gene>